<proteinExistence type="predicted"/>
<evidence type="ECO:0008006" key="3">
    <source>
        <dbReference type="Google" id="ProtNLM"/>
    </source>
</evidence>
<dbReference type="SUPFAM" id="SSF57938">
    <property type="entry name" value="DnaJ/Hsp40 cysteine-rich domain"/>
    <property type="match status" value="1"/>
</dbReference>
<comment type="caution">
    <text evidence="1">The sequence shown here is derived from an EMBL/GenBank/DDBJ whole genome shotgun (WGS) entry which is preliminary data.</text>
</comment>
<keyword evidence="2" id="KW-1185">Reference proteome</keyword>
<sequence length="63" mass="6505">MDEQGTINTICPTCDGSGGIRIARGIVHLQGNRPTGPAATAWVLEECRTCEGDGKLPGIQAPA</sequence>
<name>A0ABN2E611_9ACTN</name>
<gene>
    <name evidence="1" type="ORF">GCM10009742_48840</name>
</gene>
<dbReference type="Gene3D" id="2.10.230.10">
    <property type="entry name" value="Heat shock protein DnaJ, cysteine-rich domain"/>
    <property type="match status" value="1"/>
</dbReference>
<dbReference type="InterPro" id="IPR036410">
    <property type="entry name" value="HSP_DnaJ_Cys-rich_dom_sf"/>
</dbReference>
<protein>
    <recommendedName>
        <fullName evidence="3">Molecular chaperone DnaJ</fullName>
    </recommendedName>
</protein>
<organism evidence="1 2">
    <name type="scientific">Kribbella karoonensis</name>
    <dbReference type="NCBI Taxonomy" id="324851"/>
    <lineage>
        <taxon>Bacteria</taxon>
        <taxon>Bacillati</taxon>
        <taxon>Actinomycetota</taxon>
        <taxon>Actinomycetes</taxon>
        <taxon>Propionibacteriales</taxon>
        <taxon>Kribbellaceae</taxon>
        <taxon>Kribbella</taxon>
    </lineage>
</organism>
<dbReference type="Proteomes" id="UP001500190">
    <property type="component" value="Unassembled WGS sequence"/>
</dbReference>
<evidence type="ECO:0000313" key="2">
    <source>
        <dbReference type="Proteomes" id="UP001500190"/>
    </source>
</evidence>
<reference evidence="1 2" key="1">
    <citation type="journal article" date="2019" name="Int. J. Syst. Evol. Microbiol.">
        <title>The Global Catalogue of Microorganisms (GCM) 10K type strain sequencing project: providing services to taxonomists for standard genome sequencing and annotation.</title>
        <authorList>
            <consortium name="The Broad Institute Genomics Platform"/>
            <consortium name="The Broad Institute Genome Sequencing Center for Infectious Disease"/>
            <person name="Wu L."/>
            <person name="Ma J."/>
        </authorList>
    </citation>
    <scope>NUCLEOTIDE SEQUENCE [LARGE SCALE GENOMIC DNA]</scope>
    <source>
        <strain evidence="1 2">JCM 14304</strain>
    </source>
</reference>
<dbReference type="EMBL" id="BAAAND010000008">
    <property type="protein sequence ID" value="GAA1596226.1"/>
    <property type="molecule type" value="Genomic_DNA"/>
</dbReference>
<accession>A0ABN2E611</accession>
<dbReference type="RefSeq" id="WP_344195202.1">
    <property type="nucleotide sequence ID" value="NZ_BAAAND010000008.1"/>
</dbReference>
<evidence type="ECO:0000313" key="1">
    <source>
        <dbReference type="EMBL" id="GAA1596226.1"/>
    </source>
</evidence>